<dbReference type="GO" id="GO:0061711">
    <property type="term" value="F:tRNA N(6)-L-threonylcarbamoyladenine synthase activity"/>
    <property type="evidence" value="ECO:0007669"/>
    <property type="project" value="UniProtKB-EC"/>
</dbReference>
<dbReference type="NCBIfam" id="TIGR01575">
    <property type="entry name" value="rimI"/>
    <property type="match status" value="1"/>
</dbReference>
<dbReference type="Pfam" id="PF00814">
    <property type="entry name" value="TsaD"/>
    <property type="match status" value="1"/>
</dbReference>
<dbReference type="PANTHER" id="PTHR13947">
    <property type="entry name" value="GNAT FAMILY N-ACETYLTRANSFERASE"/>
    <property type="match status" value="1"/>
</dbReference>
<comment type="subcellular location">
    <subcellularLocation>
        <location evidence="2">Cytoplasm</location>
    </subcellularLocation>
</comment>
<dbReference type="EC" id="2.3.1.266" evidence="2"/>
<evidence type="ECO:0000313" key="4">
    <source>
        <dbReference type="EMBL" id="MFC4200378.1"/>
    </source>
</evidence>
<feature type="binding site" evidence="2">
    <location>
        <begin position="345"/>
        <end position="347"/>
    </location>
    <ligand>
        <name>acetyl-CoA</name>
        <dbReference type="ChEBI" id="CHEBI:57288"/>
    </ligand>
</feature>
<evidence type="ECO:0000313" key="5">
    <source>
        <dbReference type="Proteomes" id="UP001595848"/>
    </source>
</evidence>
<dbReference type="InterPro" id="IPR050769">
    <property type="entry name" value="NAT_camello-type"/>
</dbReference>
<accession>A0ABV8NWQ8</accession>
<reference evidence="5" key="1">
    <citation type="journal article" date="2019" name="Int. J. Syst. Evol. Microbiol.">
        <title>The Global Catalogue of Microorganisms (GCM) 10K type strain sequencing project: providing services to taxonomists for standard genome sequencing and annotation.</title>
        <authorList>
            <consortium name="The Broad Institute Genomics Platform"/>
            <consortium name="The Broad Institute Genome Sequencing Center for Infectious Disease"/>
            <person name="Wu L."/>
            <person name="Ma J."/>
        </authorList>
    </citation>
    <scope>NUCLEOTIDE SEQUENCE [LARGE SCALE GENOMIC DNA]</scope>
    <source>
        <strain evidence="5">LMG 24813</strain>
    </source>
</reference>
<gene>
    <name evidence="4" type="primary">tsaB</name>
    <name evidence="2" type="synonym">rimI</name>
    <name evidence="4" type="ORF">ACFOY1_05365</name>
</gene>
<dbReference type="EMBL" id="JBHSBV010000002">
    <property type="protein sequence ID" value="MFC4200378.1"/>
    <property type="molecule type" value="Genomic_DNA"/>
</dbReference>
<dbReference type="RefSeq" id="WP_217964364.1">
    <property type="nucleotide sequence ID" value="NZ_JAHTBN010000003.1"/>
</dbReference>
<name>A0ABV8NWQ8_9BURK</name>
<sequence>MGSHILALETSSSRCGVALLCAGESGERLFTAAHDTTGEHAERLLPMVDELLRQAGIGREQLSAVGFGQGPGGFTGLRVACAVAQGVAYALGIPVLPIEAPLALALQDAQSCASGDDIAALRVIVQDARMGEVYLSVYRPLAAASGLEWQQLQSPLLLDAGDVAGWLAGHAGSWEGAASGGLLRVAGDGLSPELEAVLPACVGNWDVVAGAVLRPSAAAVAQLALAAWRRGAGLAPEQAAPVYVRDKVAYTTREREQGLGGNPRAGALQAAPDVRAGLFIRPMTAAHLDEVVQIECAVQSFPWTRGNFQDALQAGYGAWVAQAGDRVVGFCIVMYAPDVAHLLLIAVAPEAQRKGVGARLLRHCEREARARELPSLILEVRPSNRNALDFYMRRGFGRLSVRKDYYPVGRGEREDAWVLSKALLTEALDA</sequence>
<dbReference type="PANTHER" id="PTHR13947:SF37">
    <property type="entry name" value="LD18367P"/>
    <property type="match status" value="1"/>
</dbReference>
<dbReference type="Pfam" id="PF00583">
    <property type="entry name" value="Acetyltransf_1"/>
    <property type="match status" value="1"/>
</dbReference>
<feature type="active site" description="Proton donor" evidence="2">
    <location>
        <position position="391"/>
    </location>
</feature>
<dbReference type="CDD" id="cd04301">
    <property type="entry name" value="NAT_SF"/>
    <property type="match status" value="1"/>
</dbReference>
<evidence type="ECO:0000259" key="3">
    <source>
        <dbReference type="PROSITE" id="PS51186"/>
    </source>
</evidence>
<keyword evidence="1 2" id="KW-0808">Transferase</keyword>
<dbReference type="InterPro" id="IPR000182">
    <property type="entry name" value="GNAT_dom"/>
</dbReference>
<comment type="caution">
    <text evidence="4">The sequence shown here is derived from an EMBL/GenBank/DDBJ whole genome shotgun (WGS) entry which is preliminary data.</text>
</comment>
<dbReference type="NCBIfam" id="TIGR03725">
    <property type="entry name" value="T6A_YeaZ"/>
    <property type="match status" value="1"/>
</dbReference>
<dbReference type="InterPro" id="IPR043690">
    <property type="entry name" value="RimI"/>
</dbReference>
<comment type="function">
    <text evidence="2">Acetylates the N-terminal alanine of ribosomal protein bS18.</text>
</comment>
<keyword evidence="2" id="KW-0963">Cytoplasm</keyword>
<feature type="binding site" evidence="2">
    <location>
        <position position="384"/>
    </location>
    <ligand>
        <name>acetyl-CoA</name>
        <dbReference type="ChEBI" id="CHEBI:57288"/>
    </ligand>
</feature>
<keyword evidence="2 4" id="KW-0012">Acyltransferase</keyword>
<comment type="catalytic activity">
    <reaction evidence="2">
        <text>N-terminal L-alanyl-[ribosomal protein bS18] + acetyl-CoA = N-terminal N(alpha)-acetyl-L-alanyl-[ribosomal protein bS18] + CoA + H(+)</text>
        <dbReference type="Rhea" id="RHEA:43756"/>
        <dbReference type="Rhea" id="RHEA-COMP:10676"/>
        <dbReference type="Rhea" id="RHEA-COMP:10677"/>
        <dbReference type="ChEBI" id="CHEBI:15378"/>
        <dbReference type="ChEBI" id="CHEBI:57287"/>
        <dbReference type="ChEBI" id="CHEBI:57288"/>
        <dbReference type="ChEBI" id="CHEBI:64718"/>
        <dbReference type="ChEBI" id="CHEBI:83683"/>
        <dbReference type="EC" id="2.3.1.266"/>
    </reaction>
</comment>
<protein>
    <recommendedName>
        <fullName evidence="2">[Ribosomal protein bS18]-alanine N-acetyltransferase</fullName>
        <ecNumber evidence="2">2.3.1.266</ecNumber>
    </recommendedName>
</protein>
<comment type="similarity">
    <text evidence="2">Belongs to the acetyltransferase family. RimI subfamily.</text>
</comment>
<feature type="active site" description="Proton acceptor" evidence="2">
    <location>
        <position position="379"/>
    </location>
</feature>
<proteinExistence type="inferred from homology"/>
<evidence type="ECO:0000256" key="1">
    <source>
        <dbReference type="ARBA" id="ARBA00022679"/>
    </source>
</evidence>
<dbReference type="Proteomes" id="UP001595848">
    <property type="component" value="Unassembled WGS sequence"/>
</dbReference>
<dbReference type="CDD" id="cd24032">
    <property type="entry name" value="ASKHA_NBD_TsaB"/>
    <property type="match status" value="1"/>
</dbReference>
<dbReference type="PROSITE" id="PS51186">
    <property type="entry name" value="GNAT"/>
    <property type="match status" value="1"/>
</dbReference>
<dbReference type="InterPro" id="IPR000905">
    <property type="entry name" value="Gcp-like_dom"/>
</dbReference>
<organism evidence="4 5">
    <name type="scientific">Candidimonas humi</name>
    <dbReference type="NCBI Taxonomy" id="683355"/>
    <lineage>
        <taxon>Bacteria</taxon>
        <taxon>Pseudomonadati</taxon>
        <taxon>Pseudomonadota</taxon>
        <taxon>Betaproteobacteria</taxon>
        <taxon>Burkholderiales</taxon>
        <taxon>Alcaligenaceae</taxon>
        <taxon>Candidimonas</taxon>
    </lineage>
</organism>
<evidence type="ECO:0000256" key="2">
    <source>
        <dbReference type="HAMAP-Rule" id="MF_02210"/>
    </source>
</evidence>
<dbReference type="HAMAP" id="MF_02210">
    <property type="entry name" value="RimI"/>
    <property type="match status" value="1"/>
</dbReference>
<feature type="domain" description="N-acetyltransferase" evidence="3">
    <location>
        <begin position="278"/>
        <end position="424"/>
    </location>
</feature>
<dbReference type="InterPro" id="IPR006464">
    <property type="entry name" value="AcTrfase_RimI/Ard1"/>
</dbReference>
<dbReference type="InterPro" id="IPR022496">
    <property type="entry name" value="T6A_TsaB"/>
</dbReference>
<feature type="binding site" evidence="2">
    <location>
        <begin position="353"/>
        <end position="358"/>
    </location>
    <ligand>
        <name>acetyl-CoA</name>
        <dbReference type="ChEBI" id="CHEBI:57288"/>
    </ligand>
</feature>
<keyword evidence="5" id="KW-1185">Reference proteome</keyword>